<evidence type="ECO:0000313" key="2">
    <source>
        <dbReference type="EMBL" id="EXJ17021.1"/>
    </source>
</evidence>
<accession>W9VJ46</accession>
<keyword evidence="3" id="KW-1185">Reference proteome</keyword>
<dbReference type="AlphaFoldDB" id="W9VJ46"/>
<name>W9VJ46_9GAMM</name>
<reference evidence="2 3" key="1">
    <citation type="submission" date="2012-11" db="EMBL/GenBank/DDBJ databases">
        <title>Genome assembly of Thiorhodococcus sp. AK35.</title>
        <authorList>
            <person name="Nupur N."/>
            <person name="Khatri I."/>
            <person name="Subramanian S."/>
            <person name="Pinnaka A."/>
        </authorList>
    </citation>
    <scope>NUCLEOTIDE SEQUENCE [LARGE SCALE GENOMIC DNA]</scope>
    <source>
        <strain evidence="2 3">AK35</strain>
    </source>
</reference>
<dbReference type="Proteomes" id="UP000019460">
    <property type="component" value="Unassembled WGS sequence"/>
</dbReference>
<evidence type="ECO:0000313" key="3">
    <source>
        <dbReference type="Proteomes" id="UP000019460"/>
    </source>
</evidence>
<dbReference type="EMBL" id="AONC01000003">
    <property type="protein sequence ID" value="EXJ17021.1"/>
    <property type="molecule type" value="Genomic_DNA"/>
</dbReference>
<evidence type="ECO:0000256" key="1">
    <source>
        <dbReference type="SAM" id="MobiDB-lite"/>
    </source>
</evidence>
<comment type="caution">
    <text evidence="2">The sequence shown here is derived from an EMBL/GenBank/DDBJ whole genome shotgun (WGS) entry which is preliminary data.</text>
</comment>
<sequence length="85" mass="9948">MDHQSKTYTDDQGQPLPDQRTSLQVRQVFDEAWKLLEPMLDKQGVKEPASGFMLVQELRNEFPQLSAADRHLLISTIMRMYVSRR</sequence>
<dbReference type="RefSeq" id="WP_043748343.1">
    <property type="nucleotide sequence ID" value="NZ_AONC01000003.1"/>
</dbReference>
<organism evidence="2 3">
    <name type="scientific">Imhoffiella purpurea</name>
    <dbReference type="NCBI Taxonomy" id="1249627"/>
    <lineage>
        <taxon>Bacteria</taxon>
        <taxon>Pseudomonadati</taxon>
        <taxon>Pseudomonadota</taxon>
        <taxon>Gammaproteobacteria</taxon>
        <taxon>Chromatiales</taxon>
        <taxon>Chromatiaceae</taxon>
        <taxon>Imhoffiella</taxon>
    </lineage>
</organism>
<proteinExistence type="predicted"/>
<feature type="region of interest" description="Disordered" evidence="1">
    <location>
        <begin position="1"/>
        <end position="20"/>
    </location>
</feature>
<gene>
    <name evidence="2" type="ORF">D779_1844</name>
</gene>
<dbReference type="STRING" id="1249627.D779_1844"/>
<protein>
    <submittedName>
        <fullName evidence="2">Uncharacterized protein</fullName>
    </submittedName>
</protein>